<reference evidence="1" key="1">
    <citation type="submission" date="2013-07" db="EMBL/GenBank/DDBJ databases">
        <title>The Genome Sequence of Cryptococcus dejecticola CBS10117.</title>
        <authorList>
            <consortium name="The Broad Institute Genome Sequencing Platform"/>
            <person name="Cuomo C."/>
            <person name="Litvintseva A."/>
            <person name="Chen Y."/>
            <person name="Heitman J."/>
            <person name="Sun S."/>
            <person name="Springer D."/>
            <person name="Dromer F."/>
            <person name="Young S.K."/>
            <person name="Zeng Q."/>
            <person name="Gargeya S."/>
            <person name="Fitzgerald M."/>
            <person name="Abouelleil A."/>
            <person name="Alvarado L."/>
            <person name="Berlin A.M."/>
            <person name="Chapman S.B."/>
            <person name="Dewar J."/>
            <person name="Goldberg J."/>
            <person name="Griggs A."/>
            <person name="Gujja S."/>
            <person name="Hansen M."/>
            <person name="Howarth C."/>
            <person name="Imamovic A."/>
            <person name="Larimer J."/>
            <person name="McCowan C."/>
            <person name="Murphy C."/>
            <person name="Pearson M."/>
            <person name="Priest M."/>
            <person name="Roberts A."/>
            <person name="Saif S."/>
            <person name="Shea T."/>
            <person name="Sykes S."/>
            <person name="Wortman J."/>
            <person name="Nusbaum C."/>
            <person name="Birren B."/>
        </authorList>
    </citation>
    <scope>NUCLEOTIDE SEQUENCE [LARGE SCALE GENOMIC DNA]</scope>
    <source>
        <strain evidence="1">CBS 10117</strain>
    </source>
</reference>
<proteinExistence type="predicted"/>
<dbReference type="GeneID" id="28972348"/>
<dbReference type="InterPro" id="IPR038213">
    <property type="entry name" value="IFI6/IFI27-like_sf"/>
</dbReference>
<dbReference type="AlphaFoldDB" id="A0A1A5ZTX9"/>
<evidence type="ECO:0000313" key="3">
    <source>
        <dbReference type="Proteomes" id="UP000078595"/>
    </source>
</evidence>
<sequence>MRRNKYIHHEQKEAIEDMEEWITMKFKDLPEQVKDYIKEHPYQTAFHVINGVVFFAPSLVWGPVLGMLGFTPIGPAASTLASAAQSFIHPVVAKGVFATCQSAKMGGYGAGILDTAVRFGMKLSTVGSRVKECFDDKRKEDQEDEGK</sequence>
<dbReference type="Gene3D" id="6.10.110.10">
    <property type="match status" value="1"/>
</dbReference>
<keyword evidence="3" id="KW-1185">Reference proteome</keyword>
<protein>
    <submittedName>
        <fullName evidence="1">Uncharacterized protein</fullName>
    </submittedName>
</protein>
<organism evidence="1">
    <name type="scientific">Kwoniella dejecticola CBS 10117</name>
    <dbReference type="NCBI Taxonomy" id="1296121"/>
    <lineage>
        <taxon>Eukaryota</taxon>
        <taxon>Fungi</taxon>
        <taxon>Dikarya</taxon>
        <taxon>Basidiomycota</taxon>
        <taxon>Agaricomycotina</taxon>
        <taxon>Tremellomycetes</taxon>
        <taxon>Tremellales</taxon>
        <taxon>Cryptococcaceae</taxon>
        <taxon>Kwoniella</taxon>
    </lineage>
</organism>
<dbReference type="EMBL" id="KI894038">
    <property type="protein sequence ID" value="OBR81263.1"/>
    <property type="molecule type" value="Genomic_DNA"/>
</dbReference>
<evidence type="ECO:0000313" key="2">
    <source>
        <dbReference type="EMBL" id="WWC64102.1"/>
    </source>
</evidence>
<dbReference type="VEuPathDB" id="FungiDB:I303_08649"/>
<dbReference type="STRING" id="1296121.A0A1A5ZTX9"/>
<dbReference type="Proteomes" id="UP000078595">
    <property type="component" value="Chromosome 8"/>
</dbReference>
<accession>A0A1A5ZTX9</accession>
<dbReference type="EMBL" id="CP144537">
    <property type="protein sequence ID" value="WWC64102.1"/>
    <property type="molecule type" value="Genomic_DNA"/>
</dbReference>
<name>A0A1A5ZTX9_9TREE</name>
<reference evidence="2" key="3">
    <citation type="submission" date="2024-02" db="EMBL/GenBank/DDBJ databases">
        <title>Comparative genomics of Cryptococcus and Kwoniella reveals pathogenesis evolution and contrasting modes of karyotype evolution via chromosome fusion or intercentromeric recombination.</title>
        <authorList>
            <person name="Coelho M.A."/>
            <person name="David-Palma M."/>
            <person name="Shea T."/>
            <person name="Bowers K."/>
            <person name="McGinley-Smith S."/>
            <person name="Mohammad A.W."/>
            <person name="Gnirke A."/>
            <person name="Yurkov A.M."/>
            <person name="Nowrousian M."/>
            <person name="Sun S."/>
            <person name="Cuomo C.A."/>
            <person name="Heitman J."/>
        </authorList>
    </citation>
    <scope>NUCLEOTIDE SEQUENCE</scope>
    <source>
        <strain evidence="2">CBS 10117</strain>
    </source>
</reference>
<reference evidence="2" key="2">
    <citation type="submission" date="2013-07" db="EMBL/GenBank/DDBJ databases">
        <authorList>
            <consortium name="The Broad Institute Genome Sequencing Platform"/>
            <person name="Cuomo C."/>
            <person name="Litvintseva A."/>
            <person name="Chen Y."/>
            <person name="Heitman J."/>
            <person name="Sun S."/>
            <person name="Springer D."/>
            <person name="Dromer F."/>
            <person name="Young S.K."/>
            <person name="Zeng Q."/>
            <person name="Gargeya S."/>
            <person name="Fitzgerald M."/>
            <person name="Abouelleil A."/>
            <person name="Alvarado L."/>
            <person name="Berlin A.M."/>
            <person name="Chapman S.B."/>
            <person name="Dewar J."/>
            <person name="Goldberg J."/>
            <person name="Griggs A."/>
            <person name="Gujja S."/>
            <person name="Hansen M."/>
            <person name="Howarth C."/>
            <person name="Imamovic A."/>
            <person name="Larimer J."/>
            <person name="McCowan C."/>
            <person name="Murphy C."/>
            <person name="Pearson M."/>
            <person name="Priest M."/>
            <person name="Roberts A."/>
            <person name="Saif S."/>
            <person name="Shea T."/>
            <person name="Sykes S."/>
            <person name="Wortman J."/>
            <person name="Nusbaum C."/>
            <person name="Birren B."/>
        </authorList>
    </citation>
    <scope>NUCLEOTIDE SEQUENCE</scope>
    <source>
        <strain evidence="2">CBS 10117</strain>
    </source>
</reference>
<dbReference type="RefSeq" id="XP_018259105.1">
    <property type="nucleotide sequence ID" value="XM_018411904.1"/>
</dbReference>
<dbReference type="OrthoDB" id="2565142at2759"/>
<evidence type="ECO:0000313" key="1">
    <source>
        <dbReference type="EMBL" id="OBR81263.1"/>
    </source>
</evidence>
<gene>
    <name evidence="1" type="ORF">I303_08649</name>
    <name evidence="2" type="ORF">I303_106709</name>
</gene>
<dbReference type="KEGG" id="kdj:28972348"/>